<organism evidence="2 3">
    <name type="scientific">Striga asiatica</name>
    <name type="common">Asiatic witchweed</name>
    <name type="synonym">Buchnera asiatica</name>
    <dbReference type="NCBI Taxonomy" id="4170"/>
    <lineage>
        <taxon>Eukaryota</taxon>
        <taxon>Viridiplantae</taxon>
        <taxon>Streptophyta</taxon>
        <taxon>Embryophyta</taxon>
        <taxon>Tracheophyta</taxon>
        <taxon>Spermatophyta</taxon>
        <taxon>Magnoliopsida</taxon>
        <taxon>eudicotyledons</taxon>
        <taxon>Gunneridae</taxon>
        <taxon>Pentapetalae</taxon>
        <taxon>asterids</taxon>
        <taxon>lamiids</taxon>
        <taxon>Lamiales</taxon>
        <taxon>Orobanchaceae</taxon>
        <taxon>Buchnereae</taxon>
        <taxon>Striga</taxon>
    </lineage>
</organism>
<dbReference type="AlphaFoldDB" id="A0A5A7PP83"/>
<dbReference type="EMBL" id="BKCP01004894">
    <property type="protein sequence ID" value="GER34446.1"/>
    <property type="molecule type" value="Genomic_DNA"/>
</dbReference>
<keyword evidence="3" id="KW-1185">Reference proteome</keyword>
<feature type="compositionally biased region" description="Polar residues" evidence="1">
    <location>
        <begin position="101"/>
        <end position="115"/>
    </location>
</feature>
<sequence>MPVRKIAWRKCRDPWSLYTFLGLKMEENRLALLQMMSHIDDDEDYDDVEQDVGEELNDNMDEDVNDVVQPIASVPSTEPSYRLSGMRKQGKDAGNFAKTLTDPTNTFPRPPEDTSNVGVCEQCGLRDSIAAVL</sequence>
<gene>
    <name evidence="2" type="ORF">STAS_10663</name>
</gene>
<proteinExistence type="predicted"/>
<protein>
    <submittedName>
        <fullName evidence="2">Na/Pi-cotransporter</fullName>
    </submittedName>
</protein>
<feature type="region of interest" description="Disordered" evidence="1">
    <location>
        <begin position="71"/>
        <end position="115"/>
    </location>
</feature>
<accession>A0A5A7PP83</accession>
<evidence type="ECO:0000313" key="3">
    <source>
        <dbReference type="Proteomes" id="UP000325081"/>
    </source>
</evidence>
<dbReference type="Proteomes" id="UP000325081">
    <property type="component" value="Unassembled WGS sequence"/>
</dbReference>
<reference evidence="3" key="1">
    <citation type="journal article" date="2019" name="Curr. Biol.">
        <title>Genome Sequence of Striga asiatica Provides Insight into the Evolution of Plant Parasitism.</title>
        <authorList>
            <person name="Yoshida S."/>
            <person name="Kim S."/>
            <person name="Wafula E.K."/>
            <person name="Tanskanen J."/>
            <person name="Kim Y.M."/>
            <person name="Honaas L."/>
            <person name="Yang Z."/>
            <person name="Spallek T."/>
            <person name="Conn C.E."/>
            <person name="Ichihashi Y."/>
            <person name="Cheong K."/>
            <person name="Cui S."/>
            <person name="Der J.P."/>
            <person name="Gundlach H."/>
            <person name="Jiao Y."/>
            <person name="Hori C."/>
            <person name="Ishida J.K."/>
            <person name="Kasahara H."/>
            <person name="Kiba T."/>
            <person name="Kim M.S."/>
            <person name="Koo N."/>
            <person name="Laohavisit A."/>
            <person name="Lee Y.H."/>
            <person name="Lumba S."/>
            <person name="McCourt P."/>
            <person name="Mortimer J.C."/>
            <person name="Mutuku J.M."/>
            <person name="Nomura T."/>
            <person name="Sasaki-Sekimoto Y."/>
            <person name="Seto Y."/>
            <person name="Wang Y."/>
            <person name="Wakatake T."/>
            <person name="Sakakibara H."/>
            <person name="Demura T."/>
            <person name="Yamaguchi S."/>
            <person name="Yoneyama K."/>
            <person name="Manabe R.I."/>
            <person name="Nelson D.C."/>
            <person name="Schulman A.H."/>
            <person name="Timko M.P."/>
            <person name="dePamphilis C.W."/>
            <person name="Choi D."/>
            <person name="Shirasu K."/>
        </authorList>
    </citation>
    <scope>NUCLEOTIDE SEQUENCE [LARGE SCALE GENOMIC DNA]</scope>
    <source>
        <strain evidence="3">cv. UVA1</strain>
    </source>
</reference>
<evidence type="ECO:0000313" key="2">
    <source>
        <dbReference type="EMBL" id="GER34446.1"/>
    </source>
</evidence>
<evidence type="ECO:0000256" key="1">
    <source>
        <dbReference type="SAM" id="MobiDB-lite"/>
    </source>
</evidence>
<comment type="caution">
    <text evidence="2">The sequence shown here is derived from an EMBL/GenBank/DDBJ whole genome shotgun (WGS) entry which is preliminary data.</text>
</comment>
<name>A0A5A7PP83_STRAF</name>